<reference evidence="1 2" key="1">
    <citation type="submission" date="2019-02" db="EMBL/GenBank/DDBJ databases">
        <title>Deep-cultivation of Planctomycetes and their phenomic and genomic characterization uncovers novel biology.</title>
        <authorList>
            <person name="Wiegand S."/>
            <person name="Jogler M."/>
            <person name="Boedeker C."/>
            <person name="Pinto D."/>
            <person name="Vollmers J."/>
            <person name="Rivas-Marin E."/>
            <person name="Kohn T."/>
            <person name="Peeters S.H."/>
            <person name="Heuer A."/>
            <person name="Rast P."/>
            <person name="Oberbeckmann S."/>
            <person name="Bunk B."/>
            <person name="Jeske O."/>
            <person name="Meyerdierks A."/>
            <person name="Storesund J.E."/>
            <person name="Kallscheuer N."/>
            <person name="Luecker S."/>
            <person name="Lage O.M."/>
            <person name="Pohl T."/>
            <person name="Merkel B.J."/>
            <person name="Hornburger P."/>
            <person name="Mueller R.-W."/>
            <person name="Bruemmer F."/>
            <person name="Labrenz M."/>
            <person name="Spormann A.M."/>
            <person name="Op den Camp H."/>
            <person name="Overmann J."/>
            <person name="Amann R."/>
            <person name="Jetten M.S.M."/>
            <person name="Mascher T."/>
            <person name="Medema M.H."/>
            <person name="Devos D.P."/>
            <person name="Kaster A.-K."/>
            <person name="Ovreas L."/>
            <person name="Rohde M."/>
            <person name="Galperin M.Y."/>
            <person name="Jogler C."/>
        </authorList>
    </citation>
    <scope>NUCLEOTIDE SEQUENCE [LARGE SCALE GENOMIC DNA]</scope>
    <source>
        <strain evidence="1 2">K23_9</strain>
    </source>
</reference>
<name>A0A517NMH0_9BACT</name>
<evidence type="ECO:0000313" key="2">
    <source>
        <dbReference type="Proteomes" id="UP000319817"/>
    </source>
</evidence>
<dbReference type="GO" id="GO:0016787">
    <property type="term" value="F:hydrolase activity"/>
    <property type="evidence" value="ECO:0007669"/>
    <property type="project" value="UniProtKB-KW"/>
</dbReference>
<keyword evidence="1" id="KW-0378">Hydrolase</keyword>
<dbReference type="InterPro" id="IPR029058">
    <property type="entry name" value="AB_hydrolase_fold"/>
</dbReference>
<proteinExistence type="predicted"/>
<evidence type="ECO:0000313" key="1">
    <source>
        <dbReference type="EMBL" id="QDT08331.1"/>
    </source>
</evidence>
<organism evidence="1 2">
    <name type="scientific">Stieleria marina</name>
    <dbReference type="NCBI Taxonomy" id="1930275"/>
    <lineage>
        <taxon>Bacteria</taxon>
        <taxon>Pseudomonadati</taxon>
        <taxon>Planctomycetota</taxon>
        <taxon>Planctomycetia</taxon>
        <taxon>Pirellulales</taxon>
        <taxon>Pirellulaceae</taxon>
        <taxon>Stieleria</taxon>
    </lineage>
</organism>
<keyword evidence="2" id="KW-1185">Reference proteome</keyword>
<dbReference type="Gene3D" id="3.40.50.1820">
    <property type="entry name" value="alpha/beta hydrolase"/>
    <property type="match status" value="1"/>
</dbReference>
<sequence>MISGAITSVRRRILDRLVLRPSRHEIDPGVQQRVMLKWGPSDETLECFVQSRGKPKEPLDLLVIKFPGTAGRAERSSHFPSNYLSIDNSEVWTWNPPGYGGSSGRASLHRMEVAALDFWRQMLGSSRVGPSTRVWACGNSLGCIAALRVASEVDSQNRLGMLLRNPPPLIDVVKEIARRYPLGQMIHPVADSLTDSMNAPIIAASVTWPCVFLQSELDELVLPAMQDRVIDAYAGHKRVVHLQGLSHGAVATELHEPLIRKSVQWLWEQTDGHQ</sequence>
<dbReference type="Proteomes" id="UP000319817">
    <property type="component" value="Chromosome"/>
</dbReference>
<accession>A0A517NMH0</accession>
<dbReference type="SUPFAM" id="SSF53474">
    <property type="entry name" value="alpha/beta-Hydrolases"/>
    <property type="match status" value="1"/>
</dbReference>
<dbReference type="AlphaFoldDB" id="A0A517NMH0"/>
<protein>
    <submittedName>
        <fullName evidence="1">Alpha/beta hydrolase family protein</fullName>
    </submittedName>
</protein>
<gene>
    <name evidence="1" type="ORF">K239x_02690</name>
</gene>
<dbReference type="EMBL" id="CP036526">
    <property type="protein sequence ID" value="QDT08331.1"/>
    <property type="molecule type" value="Genomic_DNA"/>
</dbReference>
<dbReference type="RefSeq" id="WP_419189537.1">
    <property type="nucleotide sequence ID" value="NZ_CP036526.1"/>
</dbReference>